<name>W0DVZ6_MARPU</name>
<dbReference type="GO" id="GO:0005829">
    <property type="term" value="C:cytosol"/>
    <property type="evidence" value="ECO:0007669"/>
    <property type="project" value="TreeGrafter"/>
</dbReference>
<sequence length="284" mass="30878">MAGDWRLMAGDWWLATGDWRLATGDWRLAAGGWRLAAGGWRLAAGGWRLAAGGWNPCYDRLSIHRDERDPCATEVATDIDDTRLDQLLEASPLTPTASEAHGMLCGLICTGITDPEQRWLDQLLPTSSPQADAEQSEAAPPEAETDPVDSEEAEAAREETHAALGELARATRAALADEDYGFSPLLPDEGAPLAQRATALYDWVRGFLYAFGMLGISEQGLSEQGREILRDFADITRMDLNDLDDNEENEAALTEIIEFTRAAALLIHNEAPARQDGDKGQGTA</sequence>
<feature type="compositionally biased region" description="Low complexity" evidence="2">
    <location>
        <begin position="127"/>
        <end position="142"/>
    </location>
</feature>
<dbReference type="HOGENOM" id="CLU_085336_0_1_6"/>
<comment type="similarity">
    <text evidence="1">Belongs to the UPF0149 family.</text>
</comment>
<feature type="region of interest" description="Disordered" evidence="2">
    <location>
        <begin position="126"/>
        <end position="158"/>
    </location>
</feature>
<evidence type="ECO:0000313" key="3">
    <source>
        <dbReference type="EMBL" id="AHF02750.1"/>
    </source>
</evidence>
<evidence type="ECO:0008006" key="5">
    <source>
        <dbReference type="Google" id="ProtNLM"/>
    </source>
</evidence>
<evidence type="ECO:0000313" key="4">
    <source>
        <dbReference type="Proteomes" id="UP000005275"/>
    </source>
</evidence>
<dbReference type="InterPro" id="IPR011978">
    <property type="entry name" value="YgfB-like"/>
</dbReference>
<evidence type="ECO:0000256" key="2">
    <source>
        <dbReference type="SAM" id="MobiDB-lite"/>
    </source>
</evidence>
<dbReference type="Gene3D" id="1.20.120.740">
    <property type="entry name" value="YgfB uncharacterised protein family UPF0149, PF03695"/>
    <property type="match status" value="1"/>
</dbReference>
<keyword evidence="4" id="KW-1185">Reference proteome</keyword>
<gene>
    <name evidence="3" type="ORF">MARPU_01915</name>
</gene>
<dbReference type="InterPro" id="IPR036255">
    <property type="entry name" value="YgfB-like_sf"/>
</dbReference>
<protein>
    <recommendedName>
        <fullName evidence="5">YecA family protein</fullName>
    </recommendedName>
</protein>
<evidence type="ECO:0000256" key="1">
    <source>
        <dbReference type="ARBA" id="ARBA00038308"/>
    </source>
</evidence>
<dbReference type="AlphaFoldDB" id="W0DVZ6"/>
<dbReference type="Pfam" id="PF03695">
    <property type="entry name" value="UPF0149"/>
    <property type="match status" value="1"/>
</dbReference>
<reference evidence="3 4" key="1">
    <citation type="submission" date="2013-12" db="EMBL/GenBank/DDBJ databases">
        <authorList>
            <consortium name="DOE Joint Genome Institute"/>
            <person name="Bryant D.A."/>
            <person name="Huntemann M."/>
            <person name="Han J."/>
            <person name="Chen A."/>
            <person name="Kyrpides N."/>
            <person name="Mavromatis K."/>
            <person name="Markowitz V."/>
            <person name="Palaniappan K."/>
            <person name="Ivanova N."/>
            <person name="Schaumberg A."/>
            <person name="Pati A."/>
            <person name="Liolios K."/>
            <person name="Nordberg H.P."/>
            <person name="Cantor M.N."/>
            <person name="Hua S.X."/>
            <person name="Woyke T."/>
        </authorList>
    </citation>
    <scope>NUCLEOTIDE SEQUENCE [LARGE SCALE GENOMIC DNA]</scope>
    <source>
        <strain evidence="3 4">984</strain>
    </source>
</reference>
<dbReference type="PANTHER" id="PTHR37528">
    <property type="entry name" value="UPF0149 PROTEIN YGFB"/>
    <property type="match status" value="1"/>
</dbReference>
<dbReference type="KEGG" id="mpur:MARPU_01915"/>
<feature type="compositionally biased region" description="Acidic residues" evidence="2">
    <location>
        <begin position="143"/>
        <end position="153"/>
    </location>
</feature>
<dbReference type="Proteomes" id="UP000005275">
    <property type="component" value="Chromosome"/>
</dbReference>
<organism evidence="3 4">
    <name type="scientific">Marichromatium purpuratum 984</name>
    <dbReference type="NCBI Taxonomy" id="765910"/>
    <lineage>
        <taxon>Bacteria</taxon>
        <taxon>Pseudomonadati</taxon>
        <taxon>Pseudomonadota</taxon>
        <taxon>Gammaproteobacteria</taxon>
        <taxon>Chromatiales</taxon>
        <taxon>Chromatiaceae</taxon>
        <taxon>Marichromatium</taxon>
    </lineage>
</organism>
<dbReference type="PANTHER" id="PTHR37528:SF1">
    <property type="entry name" value="UPF0149 PROTEIN YGFB"/>
    <property type="match status" value="1"/>
</dbReference>
<proteinExistence type="inferred from homology"/>
<accession>W0DVZ6</accession>
<dbReference type="EMBL" id="CP007031">
    <property type="protein sequence ID" value="AHF02750.1"/>
    <property type="molecule type" value="Genomic_DNA"/>
</dbReference>
<dbReference type="STRING" id="765910.MARPU_01915"/>
<dbReference type="SUPFAM" id="SSF101327">
    <property type="entry name" value="YgfB-like"/>
    <property type="match status" value="1"/>
</dbReference>
<dbReference type="eggNOG" id="COG3079">
    <property type="taxonomic scope" value="Bacteria"/>
</dbReference>
<dbReference type="RefSeq" id="WP_025275064.1">
    <property type="nucleotide sequence ID" value="NZ_CP007031.1"/>
</dbReference>